<keyword evidence="2" id="KW-1185">Reference proteome</keyword>
<organism evidence="2 3">
    <name type="scientific">Galendromus occidentalis</name>
    <name type="common">western predatory mite</name>
    <dbReference type="NCBI Taxonomy" id="34638"/>
    <lineage>
        <taxon>Eukaryota</taxon>
        <taxon>Metazoa</taxon>
        <taxon>Ecdysozoa</taxon>
        <taxon>Arthropoda</taxon>
        <taxon>Chelicerata</taxon>
        <taxon>Arachnida</taxon>
        <taxon>Acari</taxon>
        <taxon>Parasitiformes</taxon>
        <taxon>Mesostigmata</taxon>
        <taxon>Gamasina</taxon>
        <taxon>Phytoseioidea</taxon>
        <taxon>Phytoseiidae</taxon>
        <taxon>Typhlodrominae</taxon>
        <taxon>Galendromus</taxon>
    </lineage>
</organism>
<accession>A0AAJ7PBJ3</accession>
<evidence type="ECO:0000313" key="2">
    <source>
        <dbReference type="Proteomes" id="UP000694867"/>
    </source>
</evidence>
<proteinExistence type="predicted"/>
<gene>
    <name evidence="3" type="primary">LOC100897869</name>
</gene>
<reference evidence="3" key="1">
    <citation type="submission" date="2025-08" db="UniProtKB">
        <authorList>
            <consortium name="RefSeq"/>
        </authorList>
    </citation>
    <scope>IDENTIFICATION</scope>
</reference>
<feature type="region of interest" description="Disordered" evidence="1">
    <location>
        <begin position="152"/>
        <end position="179"/>
    </location>
</feature>
<dbReference type="KEGG" id="goe:100897869"/>
<evidence type="ECO:0000256" key="1">
    <source>
        <dbReference type="SAM" id="MobiDB-lite"/>
    </source>
</evidence>
<sequence>MSSRPSAFLGAEKRIHPILEWRTVTSAPQRPLQVDVFRCLKHEAPELAVTVYMGDFDGAMRAAVEAEFPGARILGCYSHFSRSLVKRASSPAVGPASEIRRPGPVTASFHAFLVLPYLPAQHIDAVFEESAQEALTISPQGDVLRRRRSQDCSPIESLSTGPIISSQGTDGATARMRPCSKSRSYRVPWRLRVSEGTKWVSNFPSRIKSHIACFNVFQASSKCCMYLYSQCRDYSAISFSSLS</sequence>
<dbReference type="RefSeq" id="XP_018497444.1">
    <property type="nucleotide sequence ID" value="XM_018641928.1"/>
</dbReference>
<feature type="compositionally biased region" description="Polar residues" evidence="1">
    <location>
        <begin position="156"/>
        <end position="170"/>
    </location>
</feature>
<evidence type="ECO:0000313" key="3">
    <source>
        <dbReference type="RefSeq" id="XP_018497444.1"/>
    </source>
</evidence>
<dbReference type="AlphaFoldDB" id="A0AAJ7PBJ3"/>
<dbReference type="Proteomes" id="UP000694867">
    <property type="component" value="Unplaced"/>
</dbReference>
<protein>
    <submittedName>
        <fullName evidence="3">Uncharacterized protein LOC100897869</fullName>
    </submittedName>
</protein>
<name>A0AAJ7PBJ3_9ACAR</name>
<dbReference type="GeneID" id="100897869"/>